<evidence type="ECO:0000313" key="7">
    <source>
        <dbReference type="EMBL" id="REG31797.1"/>
    </source>
</evidence>
<feature type="transmembrane region" description="Helical" evidence="5">
    <location>
        <begin position="75"/>
        <end position="96"/>
    </location>
</feature>
<dbReference type="InterPro" id="IPR002033">
    <property type="entry name" value="TatC"/>
</dbReference>
<feature type="transmembrane region" description="Helical" evidence="5">
    <location>
        <begin position="310"/>
        <end position="337"/>
    </location>
</feature>
<dbReference type="EMBL" id="QUMU01000005">
    <property type="protein sequence ID" value="REG31797.1"/>
    <property type="molecule type" value="Genomic_DNA"/>
</dbReference>
<evidence type="ECO:0000256" key="2">
    <source>
        <dbReference type="ARBA" id="ARBA00022692"/>
    </source>
</evidence>
<evidence type="ECO:0000313" key="8">
    <source>
        <dbReference type="Proteomes" id="UP000035579"/>
    </source>
</evidence>
<proteinExistence type="inferred from homology"/>
<evidence type="ECO:0000256" key="3">
    <source>
        <dbReference type="ARBA" id="ARBA00022989"/>
    </source>
</evidence>
<evidence type="ECO:0000256" key="5">
    <source>
        <dbReference type="HAMAP-Rule" id="MF_00902"/>
    </source>
</evidence>
<gene>
    <name evidence="5" type="primary">tatC</name>
    <name evidence="6" type="ORF">AA314_08539</name>
    <name evidence="7" type="ORF">ATI61_105121</name>
</gene>
<dbReference type="HAMAP" id="MF_00902">
    <property type="entry name" value="TatC"/>
    <property type="match status" value="1"/>
</dbReference>
<dbReference type="GO" id="GO:0043953">
    <property type="term" value="P:protein transport by the Tat complex"/>
    <property type="evidence" value="ECO:0007669"/>
    <property type="project" value="UniProtKB-UniRule"/>
</dbReference>
<comment type="function">
    <text evidence="5">Part of the twin-arginine translocation (Tat) system that transports large folded proteins containing a characteristic twin-arginine motif in their signal peptide across membranes.</text>
</comment>
<dbReference type="EMBL" id="CP011509">
    <property type="protein sequence ID" value="AKJ06913.1"/>
    <property type="molecule type" value="Genomic_DNA"/>
</dbReference>
<dbReference type="GO" id="GO:0009977">
    <property type="term" value="F:proton motive force dependent protein transmembrane transporter activity"/>
    <property type="evidence" value="ECO:0007669"/>
    <property type="project" value="TreeGrafter"/>
</dbReference>
<accession>A0AAC8TI71</accession>
<evidence type="ECO:0000313" key="6">
    <source>
        <dbReference type="EMBL" id="AKJ06913.1"/>
    </source>
</evidence>
<evidence type="ECO:0000313" key="9">
    <source>
        <dbReference type="Proteomes" id="UP000256345"/>
    </source>
</evidence>
<keyword evidence="3 5" id="KW-1133">Transmembrane helix</keyword>
<reference evidence="7 9" key="2">
    <citation type="submission" date="2018-08" db="EMBL/GenBank/DDBJ databases">
        <title>Genomic Encyclopedia of Archaeal and Bacterial Type Strains, Phase II (KMG-II): from individual species to whole genera.</title>
        <authorList>
            <person name="Goeker M."/>
        </authorList>
    </citation>
    <scope>NUCLEOTIDE SEQUENCE [LARGE SCALE GENOMIC DNA]</scope>
    <source>
        <strain evidence="7 9">DSM 2261</strain>
    </source>
</reference>
<protein>
    <recommendedName>
        <fullName evidence="5">Sec-independent protein translocase protein TatC</fullName>
    </recommendedName>
</protein>
<comment type="subunit">
    <text evidence="5">Forms a complex with TatA.</text>
</comment>
<feature type="transmembrane region" description="Helical" evidence="5">
    <location>
        <begin position="20"/>
        <end position="42"/>
    </location>
</feature>
<keyword evidence="5" id="KW-0811">Translocation</keyword>
<dbReference type="PANTHER" id="PTHR30371">
    <property type="entry name" value="SEC-INDEPENDENT PROTEIN TRANSLOCASE PROTEIN TATC"/>
    <property type="match status" value="1"/>
</dbReference>
<dbReference type="Pfam" id="PF00902">
    <property type="entry name" value="TatC"/>
    <property type="match status" value="2"/>
</dbReference>
<feature type="transmembrane region" description="Helical" evidence="5">
    <location>
        <begin position="373"/>
        <end position="390"/>
    </location>
</feature>
<keyword evidence="5" id="KW-1003">Cell membrane</keyword>
<dbReference type="Proteomes" id="UP000035579">
    <property type="component" value="Chromosome"/>
</dbReference>
<dbReference type="AlphaFoldDB" id="A0AAC8TI71"/>
<feature type="transmembrane region" description="Helical" evidence="5">
    <location>
        <begin position="349"/>
        <end position="367"/>
    </location>
</feature>
<dbReference type="Proteomes" id="UP000256345">
    <property type="component" value="Unassembled WGS sequence"/>
</dbReference>
<comment type="subcellular location">
    <subcellularLocation>
        <location evidence="5">Cell membrane</location>
        <topology evidence="5">Multi-pass membrane protein</topology>
    </subcellularLocation>
    <subcellularLocation>
        <location evidence="1">Membrane</location>
        <topology evidence="1">Multi-pass membrane protein</topology>
    </subcellularLocation>
</comment>
<sequence length="409" mass="44291">MDNDLRMSLAEHLTELRSRLLKCTIAVLVLGTAALVFAKPIFGILMKPVLDALPAEGRALVYTSGIEELNVLMKVGVYCGVFLTTPVILMQIWGFVSPGLYPEERRYAGPFVFLGSSAFLAGALFCYFAVLPSMFKFLLNDEEGLAISQRLDVGRLRADDALRFLRIGDAERAGVLAREASTALKAEGMGQMPEATRAPSESVELEARLDGLGRLLDAAADGFGVPARSVLRQTVEKRAEAVEAYAKEDYGASAKAMDEAASLLAGVAPTRTEELAGLWRLEKELALGKARHVAAAWTKPMLTMNEQLSLVLLLLLSFGIIFELPLVMALLGLVGIVKAGWLMKYQRHAFVVCLIAAAILTPTGDVVNLSLMAGPMLLCYEMGVLAVWLIERRRSKQEAETSITPTTGA</sequence>
<dbReference type="GO" id="GO:0033281">
    <property type="term" value="C:TAT protein transport complex"/>
    <property type="evidence" value="ECO:0007669"/>
    <property type="project" value="UniProtKB-UniRule"/>
</dbReference>
<evidence type="ECO:0000256" key="1">
    <source>
        <dbReference type="ARBA" id="ARBA00004141"/>
    </source>
</evidence>
<comment type="similarity">
    <text evidence="5">Belongs to the TatC family.</text>
</comment>
<reference evidence="6 8" key="1">
    <citation type="submission" date="2015-05" db="EMBL/GenBank/DDBJ databases">
        <title>Genome assembly of Archangium gephyra DSM 2261.</title>
        <authorList>
            <person name="Sharma G."/>
            <person name="Subramanian S."/>
        </authorList>
    </citation>
    <scope>NUCLEOTIDE SEQUENCE [LARGE SCALE GENOMIC DNA]</scope>
    <source>
        <strain evidence="6 8">DSM 2261</strain>
    </source>
</reference>
<dbReference type="PANTHER" id="PTHR30371:SF0">
    <property type="entry name" value="SEC-INDEPENDENT PROTEIN TRANSLOCASE PROTEIN TATC, CHLOROPLASTIC-RELATED"/>
    <property type="match status" value="1"/>
</dbReference>
<keyword evidence="4 5" id="KW-0472">Membrane</keyword>
<keyword evidence="5" id="KW-0653">Protein transport</keyword>
<evidence type="ECO:0000256" key="4">
    <source>
        <dbReference type="ARBA" id="ARBA00023136"/>
    </source>
</evidence>
<dbReference type="GO" id="GO:0065002">
    <property type="term" value="P:intracellular protein transmembrane transport"/>
    <property type="evidence" value="ECO:0007669"/>
    <property type="project" value="TreeGrafter"/>
</dbReference>
<keyword evidence="5" id="KW-0813">Transport</keyword>
<organism evidence="6 8">
    <name type="scientific">Archangium gephyra</name>
    <dbReference type="NCBI Taxonomy" id="48"/>
    <lineage>
        <taxon>Bacteria</taxon>
        <taxon>Pseudomonadati</taxon>
        <taxon>Myxococcota</taxon>
        <taxon>Myxococcia</taxon>
        <taxon>Myxococcales</taxon>
        <taxon>Cystobacterineae</taxon>
        <taxon>Archangiaceae</taxon>
        <taxon>Archangium</taxon>
    </lineage>
</organism>
<name>A0AAC8TI71_9BACT</name>
<dbReference type="PRINTS" id="PR01840">
    <property type="entry name" value="TATCFAMILY"/>
</dbReference>
<dbReference type="KEGG" id="age:AA314_08539"/>
<keyword evidence="9" id="KW-1185">Reference proteome</keyword>
<feature type="transmembrane region" description="Helical" evidence="5">
    <location>
        <begin position="108"/>
        <end position="130"/>
    </location>
</feature>
<keyword evidence="2 5" id="KW-0812">Transmembrane</keyword>